<evidence type="ECO:0000259" key="2">
    <source>
        <dbReference type="Pfam" id="PF12770"/>
    </source>
</evidence>
<evidence type="ECO:0000313" key="4">
    <source>
        <dbReference type="Proteomes" id="UP001165383"/>
    </source>
</evidence>
<dbReference type="EMBL" id="JAMGBB010000001">
    <property type="protein sequence ID" value="MCL6741691.1"/>
    <property type="molecule type" value="Genomic_DNA"/>
</dbReference>
<proteinExistence type="predicted"/>
<feature type="chain" id="PRO_5045445940" evidence="1">
    <location>
        <begin position="23"/>
        <end position="1023"/>
    </location>
</feature>
<name>A0ABT0SBA9_9SPHN</name>
<dbReference type="InterPro" id="IPR024983">
    <property type="entry name" value="CHAT_dom"/>
</dbReference>
<gene>
    <name evidence="3" type="ORF">LZ518_11190</name>
</gene>
<dbReference type="Proteomes" id="UP001165383">
    <property type="component" value="Unassembled WGS sequence"/>
</dbReference>
<feature type="signal peptide" evidence="1">
    <location>
        <begin position="1"/>
        <end position="22"/>
    </location>
</feature>
<evidence type="ECO:0000256" key="1">
    <source>
        <dbReference type="SAM" id="SignalP"/>
    </source>
</evidence>
<organism evidence="3 4">
    <name type="scientific">Sphingomonas brevis</name>
    <dbReference type="NCBI Taxonomy" id="2908206"/>
    <lineage>
        <taxon>Bacteria</taxon>
        <taxon>Pseudomonadati</taxon>
        <taxon>Pseudomonadota</taxon>
        <taxon>Alphaproteobacteria</taxon>
        <taxon>Sphingomonadales</taxon>
        <taxon>Sphingomonadaceae</taxon>
        <taxon>Sphingomonas</taxon>
    </lineage>
</organism>
<comment type="caution">
    <text evidence="3">The sequence shown here is derived from an EMBL/GenBank/DDBJ whole genome shotgun (WGS) entry which is preliminary data.</text>
</comment>
<sequence>MTRVLTGMLLAGVALVPALAEAADAPLSIRSSFRIGDAGVLCTAQIKPTDPRLTSIFDRGYQLTCRDAAAPIGSVVAVRRAVDLAREPSALPMGPLTCRAEEAASIDGIGTVRAITCRDEAAGLDYRRYSVQRGKTQYLAEGLAGYDPALRLALASVVTDKAQPGAVQVATTEVSDPAAFARIQAGSLDAAGARVEAYTRNNAGRFAESAEFFENLAGRDVNEPSSLAEALANQGLQQSNLGNSSAAERLLARAEAASPRSDGVIQRLIRNYRAINQLNQHKPAAAEAALAVNVAPVAEADQAEQIRNGLITPPLSLAINRESATGQQVAELSSNLTPSERAAILDAQATELSAIALRQEKRLGDAEAKLVDARERIIGVREGKVLSARWLLSEIEVERALVAEARGDRAGAVSAFDAAIAALADSFPDSPALLSAKARKAGFLLRSGDEAGGRALFGEVIDQGTSVADSSTALRNLLAPYFDLLARDGTGTAAAAMFRAAQLLQRPGVAQTQAILARQYSAGNDQGSALFRLAIARTREIVRQEGEIGRLEALAERTTAQDQAIAAGKASLEALKAEQVRLQAQLNDYPRYKVLSPQTVELAELQGALRPGEGYYKMMVVGEAIYALAITKEAARPLKLATSGSAMAADVTALRGSIVRIENGEALTEPFDLKRARAMYLTLFGPVDGEVRGLKHLIFEPDGPMLQLPPYLLPATQASVDAYAARIARPNADEFDFTGVDWLGRGRQVSISVGPRSFLDMRAIAPSHARQAYLGLGENAVAFSRPMAAVADECDWPIAMWQQPISAAELKLAEARFGPDRSRLVTGAAFNDAALLQSSEGLDNYRVLHFATHGLVTAPRPDCPARPALLTSFAPDGSDGLLSFREIFDLKLDADVVILSACDTAGSATAAVSREAGIATGGNYALDGLVRAFVGAGARSVVASHWPVPEQFDATKRLVGGMVNAQPGQPLALALEQAQEKLMDDPRTSHPFYWAAFIILGDGAKPLIPTTAIAAGSIAPTGQ</sequence>
<protein>
    <submittedName>
        <fullName evidence="3">CHAT domain-containing protein</fullName>
    </submittedName>
</protein>
<dbReference type="Pfam" id="PF12770">
    <property type="entry name" value="CHAT"/>
    <property type="match status" value="1"/>
</dbReference>
<dbReference type="RefSeq" id="WP_249916062.1">
    <property type="nucleotide sequence ID" value="NZ_JAMGBB010000001.1"/>
</dbReference>
<feature type="domain" description="CHAT" evidence="2">
    <location>
        <begin position="674"/>
        <end position="1002"/>
    </location>
</feature>
<evidence type="ECO:0000313" key="3">
    <source>
        <dbReference type="EMBL" id="MCL6741691.1"/>
    </source>
</evidence>
<keyword evidence="1" id="KW-0732">Signal</keyword>
<reference evidence="3" key="1">
    <citation type="submission" date="2022-05" db="EMBL/GenBank/DDBJ databases">
        <authorList>
            <person name="Jo J.-H."/>
            <person name="Im W.-T."/>
        </authorList>
    </citation>
    <scope>NUCLEOTIDE SEQUENCE</scope>
    <source>
        <strain evidence="3">RB56-2</strain>
    </source>
</reference>
<accession>A0ABT0SBA9</accession>
<keyword evidence="4" id="KW-1185">Reference proteome</keyword>